<dbReference type="InterPro" id="IPR011761">
    <property type="entry name" value="ATP-grasp"/>
</dbReference>
<reference evidence="5" key="1">
    <citation type="journal article" date="2021" name="PeerJ">
        <title>Extensive microbial diversity within the chicken gut microbiome revealed by metagenomics and culture.</title>
        <authorList>
            <person name="Gilroy R."/>
            <person name="Ravi A."/>
            <person name="Getino M."/>
            <person name="Pursley I."/>
            <person name="Horton D.L."/>
            <person name="Alikhan N.F."/>
            <person name="Baker D."/>
            <person name="Gharbi K."/>
            <person name="Hall N."/>
            <person name="Watson M."/>
            <person name="Adriaenssens E.M."/>
            <person name="Foster-Nyarko E."/>
            <person name="Jarju S."/>
            <person name="Secka A."/>
            <person name="Antonio M."/>
            <person name="Oren A."/>
            <person name="Chaudhuri R.R."/>
            <person name="La Ragione R."/>
            <person name="Hildebrand F."/>
            <person name="Pallen M.J."/>
        </authorList>
    </citation>
    <scope>NUCLEOTIDE SEQUENCE</scope>
    <source>
        <strain evidence="5">Gambia15-2214</strain>
    </source>
</reference>
<dbReference type="PROSITE" id="PS00867">
    <property type="entry name" value="CPSASE_2"/>
    <property type="match status" value="1"/>
</dbReference>
<name>A0A9E2L1X2_9SPIR</name>
<gene>
    <name evidence="5" type="ORF">IAA16_01895</name>
</gene>
<dbReference type="PANTHER" id="PTHR23132:SF14">
    <property type="entry name" value="ATP-GRASP DOMAIN-CONTAINING PROTEIN"/>
    <property type="match status" value="1"/>
</dbReference>
<dbReference type="GO" id="GO:0046872">
    <property type="term" value="F:metal ion binding"/>
    <property type="evidence" value="ECO:0007669"/>
    <property type="project" value="InterPro"/>
</dbReference>
<dbReference type="EMBL" id="JAHLFV010000043">
    <property type="protein sequence ID" value="MBU3849298.1"/>
    <property type="molecule type" value="Genomic_DNA"/>
</dbReference>
<comment type="similarity">
    <text evidence="1">Belongs to the D-alanine--D-alanine ligase family.</text>
</comment>
<proteinExistence type="inferred from homology"/>
<dbReference type="GO" id="GO:0008716">
    <property type="term" value="F:D-alanine-D-alanine ligase activity"/>
    <property type="evidence" value="ECO:0007669"/>
    <property type="project" value="InterPro"/>
</dbReference>
<dbReference type="AlphaFoldDB" id="A0A9E2L1X2"/>
<dbReference type="PROSITE" id="PS50975">
    <property type="entry name" value="ATP_GRASP"/>
    <property type="match status" value="1"/>
</dbReference>
<evidence type="ECO:0000256" key="3">
    <source>
        <dbReference type="PROSITE-ProRule" id="PRU00409"/>
    </source>
</evidence>
<comment type="caution">
    <text evidence="5">The sequence shown here is derived from an EMBL/GenBank/DDBJ whole genome shotgun (WGS) entry which is preliminary data.</text>
</comment>
<dbReference type="SUPFAM" id="SSF56059">
    <property type="entry name" value="Glutathione synthetase ATP-binding domain-like"/>
    <property type="match status" value="1"/>
</dbReference>
<dbReference type="PANTHER" id="PTHR23132">
    <property type="entry name" value="D-ALANINE--D-ALANINE LIGASE"/>
    <property type="match status" value="1"/>
</dbReference>
<dbReference type="Pfam" id="PF07478">
    <property type="entry name" value="Dala_Dala_lig_C"/>
    <property type="match status" value="1"/>
</dbReference>
<evidence type="ECO:0000313" key="6">
    <source>
        <dbReference type="Proteomes" id="UP000823914"/>
    </source>
</evidence>
<keyword evidence="3" id="KW-0067">ATP-binding</keyword>
<feature type="domain" description="ATP-grasp" evidence="4">
    <location>
        <begin position="143"/>
        <end position="348"/>
    </location>
</feature>
<evidence type="ECO:0000256" key="2">
    <source>
        <dbReference type="ARBA" id="ARBA00022598"/>
    </source>
</evidence>
<dbReference type="Gene3D" id="3.30.470.20">
    <property type="entry name" value="ATP-grasp fold, B domain"/>
    <property type="match status" value="1"/>
</dbReference>
<evidence type="ECO:0000256" key="1">
    <source>
        <dbReference type="ARBA" id="ARBA00010871"/>
    </source>
</evidence>
<evidence type="ECO:0000313" key="5">
    <source>
        <dbReference type="EMBL" id="MBU3849298.1"/>
    </source>
</evidence>
<dbReference type="GO" id="GO:0005524">
    <property type="term" value="F:ATP binding"/>
    <property type="evidence" value="ECO:0007669"/>
    <property type="project" value="UniProtKB-UniRule"/>
</dbReference>
<sequence length="458" mass="52872">MNIVIYNTNTTSFDSEFFCISSYPSLTSQWEKIASQHPQHRFIFVSALPGMFLLDYSHNQLKEQAENITYYILHSRENFQEITQIILSYQPDLVLSASYWIHPFDWLPLQDALVAELLKKKGIQTLCHDSKTVLTCFNKSKTHNFLISQGLPAPKQVYIHHELYVSHKNRREILHNPYREFIFSQLETLQYPVVVKDTVGFSSYGTEVLQNAHQVKTYLDSKRNNFDRVVEEYIPGIQIGVEIHGEPGNYVVFPPFLFSVNKYGITSPKLGCKFGPLTEKDVNLTDLYELIIKVSKTLQFKGSAQIDLIYSQGQWYILEINPRLSGMTSTCAAALSLSVAEYIFDQITNIKAKHIVDYQSVLNIKIPLQEEKNLEKLRKLPEIYAIEQVENKKAKQQRERGYCQVIFCLEKENSSNTTSKEKLILLQEKLSVLQPYMSAEDFIQLENTISEMSSFLTI</sequence>
<accession>A0A9E2L1X2</accession>
<reference evidence="5" key="2">
    <citation type="submission" date="2021-04" db="EMBL/GenBank/DDBJ databases">
        <authorList>
            <person name="Gilroy R."/>
        </authorList>
    </citation>
    <scope>NUCLEOTIDE SEQUENCE</scope>
    <source>
        <strain evidence="5">Gambia15-2214</strain>
    </source>
</reference>
<keyword evidence="2" id="KW-0436">Ligase</keyword>
<evidence type="ECO:0000259" key="4">
    <source>
        <dbReference type="PROSITE" id="PS50975"/>
    </source>
</evidence>
<protein>
    <submittedName>
        <fullName evidence="5">ATP-grasp domain-containing protein</fullName>
    </submittedName>
</protein>
<keyword evidence="3" id="KW-0547">Nucleotide-binding</keyword>
<organism evidence="5 6">
    <name type="scientific">Candidatus Treponema excrementipullorum</name>
    <dbReference type="NCBI Taxonomy" id="2838768"/>
    <lineage>
        <taxon>Bacteria</taxon>
        <taxon>Pseudomonadati</taxon>
        <taxon>Spirochaetota</taxon>
        <taxon>Spirochaetia</taxon>
        <taxon>Spirochaetales</taxon>
        <taxon>Treponemataceae</taxon>
        <taxon>Treponema</taxon>
    </lineage>
</organism>
<dbReference type="Proteomes" id="UP000823914">
    <property type="component" value="Unassembled WGS sequence"/>
</dbReference>
<dbReference type="InterPro" id="IPR011095">
    <property type="entry name" value="Dala_Dala_lig_C"/>
</dbReference>
<dbReference type="InterPro" id="IPR005479">
    <property type="entry name" value="CPAse_ATP-bd"/>
</dbReference>